<keyword evidence="2" id="KW-1133">Transmembrane helix</keyword>
<evidence type="ECO:0000313" key="3">
    <source>
        <dbReference type="EMBL" id="CUG88443.1"/>
    </source>
</evidence>
<keyword evidence="4" id="KW-1185">Reference proteome</keyword>
<sequence length="576" mass="62275">MGPSTTVNPTPTSHPTTESPHTSSAPTPTSIAPSTSAAPATPSPPTTTTTTTTRAPVPTTTTTVAPAAAPLSLEVRMITASAVCVAPVLISLLAMLIIVLCRCCAIEERRMWCDVLAVDLTPGHLGLVWMDARSGRILDQYHEDLPEDYCSDAVDLDHRLAAKMEELALGAPFDTVPRGVVILVPDAIPDVVASRLLSAAAKFNGIMFDRNLGACDGTLQNIQLVTHNLACCVGCVALHKDEMSVDTDEVQFHAFIDFRSTRTVLTFFVVSWETSRSCYLRILTEVELTCGRLPTEEIQRNPYLTQFITTQFEPLMRQFQKMMESSCSTRTRVYCALNGPGADSGAIQNYMSSIKRLSVWLPTKNFHECSLGEFGAAILSASGHHPLPGQKTEGRLAIQVRTSQSSIPKFKSVLDLLAQRAQQMKSIPLSMVKAPSGNSLFSLHESHTAPPSNRGMDSGAFNRSATSPNLPPTATKRPSNVASSGNSKRSFRSFIGSNTSTRRSLVKEKSSSDVSLSAMNDEEDERAQQLRDAEDESGSAGPASSSYVGEDGGHLQQEPHIANPTDHDDGEFQEFY</sequence>
<proteinExistence type="predicted"/>
<accession>A0A0S4JEI9</accession>
<keyword evidence="2 3" id="KW-0812">Transmembrane</keyword>
<gene>
    <name evidence="3" type="ORF">BSAL_15435</name>
</gene>
<dbReference type="AlphaFoldDB" id="A0A0S4JEI9"/>
<name>A0A0S4JEI9_BODSA</name>
<protein>
    <submittedName>
        <fullName evidence="3">Transmembrane protein, putative</fullName>
    </submittedName>
</protein>
<evidence type="ECO:0000313" key="4">
    <source>
        <dbReference type="Proteomes" id="UP000051952"/>
    </source>
</evidence>
<feature type="compositionally biased region" description="Low complexity" evidence="1">
    <location>
        <begin position="9"/>
        <end position="61"/>
    </location>
</feature>
<organism evidence="3 4">
    <name type="scientific">Bodo saltans</name>
    <name type="common">Flagellated protozoan</name>
    <dbReference type="NCBI Taxonomy" id="75058"/>
    <lineage>
        <taxon>Eukaryota</taxon>
        <taxon>Discoba</taxon>
        <taxon>Euglenozoa</taxon>
        <taxon>Kinetoplastea</taxon>
        <taxon>Metakinetoplastina</taxon>
        <taxon>Eubodonida</taxon>
        <taxon>Bodonidae</taxon>
        <taxon>Bodo</taxon>
    </lineage>
</organism>
<evidence type="ECO:0000256" key="1">
    <source>
        <dbReference type="SAM" id="MobiDB-lite"/>
    </source>
</evidence>
<keyword evidence="2" id="KW-0472">Membrane</keyword>
<dbReference type="EMBL" id="CYKH01001645">
    <property type="protein sequence ID" value="CUG88443.1"/>
    <property type="molecule type" value="Genomic_DNA"/>
</dbReference>
<dbReference type="VEuPathDB" id="TriTrypDB:BSAL_15435"/>
<evidence type="ECO:0000256" key="2">
    <source>
        <dbReference type="SAM" id="Phobius"/>
    </source>
</evidence>
<feature type="region of interest" description="Disordered" evidence="1">
    <location>
        <begin position="441"/>
        <end position="576"/>
    </location>
</feature>
<feature type="region of interest" description="Disordered" evidence="1">
    <location>
        <begin position="1"/>
        <end position="61"/>
    </location>
</feature>
<feature type="compositionally biased region" description="Polar residues" evidence="1">
    <location>
        <begin position="476"/>
        <end position="488"/>
    </location>
</feature>
<dbReference type="Proteomes" id="UP000051952">
    <property type="component" value="Unassembled WGS sequence"/>
</dbReference>
<reference evidence="4" key="1">
    <citation type="submission" date="2015-09" db="EMBL/GenBank/DDBJ databases">
        <authorList>
            <consortium name="Pathogen Informatics"/>
        </authorList>
    </citation>
    <scope>NUCLEOTIDE SEQUENCE [LARGE SCALE GENOMIC DNA]</scope>
    <source>
        <strain evidence="4">Lake Konstanz</strain>
    </source>
</reference>
<feature type="transmembrane region" description="Helical" evidence="2">
    <location>
        <begin position="78"/>
        <end position="101"/>
    </location>
</feature>